<evidence type="ECO:0000256" key="3">
    <source>
        <dbReference type="SAM" id="MobiDB-lite"/>
    </source>
</evidence>
<comment type="caution">
    <text evidence="4">The sequence shown here is derived from an EMBL/GenBank/DDBJ whole genome shotgun (WGS) entry which is preliminary data.</text>
</comment>
<sequence>MEGDECTCGTYVLENCSESNQTVIWQKPLTNDYYLEREPGTHPPMSRSDDDPDVVWGVPMEENSGSSGDEWKRAEIEEEEGGKHGPLVWDGKGCGYVFVAIRR</sequence>
<proteinExistence type="predicted"/>
<keyword evidence="2" id="KW-0325">Glycoprotein</keyword>
<dbReference type="EMBL" id="JBFOLK010000001">
    <property type="protein sequence ID" value="KAL2540857.1"/>
    <property type="molecule type" value="Genomic_DNA"/>
</dbReference>
<organism evidence="4 5">
    <name type="scientific">Abeliophyllum distichum</name>
    <dbReference type="NCBI Taxonomy" id="126358"/>
    <lineage>
        <taxon>Eukaryota</taxon>
        <taxon>Viridiplantae</taxon>
        <taxon>Streptophyta</taxon>
        <taxon>Embryophyta</taxon>
        <taxon>Tracheophyta</taxon>
        <taxon>Spermatophyta</taxon>
        <taxon>Magnoliopsida</taxon>
        <taxon>eudicotyledons</taxon>
        <taxon>Gunneridae</taxon>
        <taxon>Pentapetalae</taxon>
        <taxon>asterids</taxon>
        <taxon>lamiids</taxon>
        <taxon>Lamiales</taxon>
        <taxon>Oleaceae</taxon>
        <taxon>Forsythieae</taxon>
        <taxon>Abeliophyllum</taxon>
    </lineage>
</organism>
<keyword evidence="5" id="KW-1185">Reference proteome</keyword>
<dbReference type="GO" id="GO:0032259">
    <property type="term" value="P:methylation"/>
    <property type="evidence" value="ECO:0007669"/>
    <property type="project" value="UniProtKB-KW"/>
</dbReference>
<protein>
    <submittedName>
        <fullName evidence="4">Methyltransferase PMT3</fullName>
    </submittedName>
</protein>
<accession>A0ABD1VU64</accession>
<gene>
    <name evidence="4" type="ORF">Adt_01835</name>
</gene>
<evidence type="ECO:0000313" key="5">
    <source>
        <dbReference type="Proteomes" id="UP001604336"/>
    </source>
</evidence>
<name>A0ABD1VU64_9LAMI</name>
<dbReference type="GO" id="GO:0008168">
    <property type="term" value="F:methyltransferase activity"/>
    <property type="evidence" value="ECO:0007669"/>
    <property type="project" value="UniProtKB-KW"/>
</dbReference>
<evidence type="ECO:0000256" key="2">
    <source>
        <dbReference type="ARBA" id="ARBA00023180"/>
    </source>
</evidence>
<dbReference type="InterPro" id="IPR004159">
    <property type="entry name" value="Put_SAM_MeTrfase"/>
</dbReference>
<dbReference type="Proteomes" id="UP001604336">
    <property type="component" value="Unassembled WGS sequence"/>
</dbReference>
<dbReference type="Pfam" id="PF03141">
    <property type="entry name" value="Methyltransf_29"/>
    <property type="match status" value="1"/>
</dbReference>
<keyword evidence="1 4" id="KW-0489">Methyltransferase</keyword>
<evidence type="ECO:0000256" key="1">
    <source>
        <dbReference type="ARBA" id="ARBA00022603"/>
    </source>
</evidence>
<reference evidence="5" key="1">
    <citation type="submission" date="2024-07" db="EMBL/GenBank/DDBJ databases">
        <title>Two chromosome-level genome assemblies of Korean endemic species Abeliophyllum distichum and Forsythia ovata (Oleaceae).</title>
        <authorList>
            <person name="Jang H."/>
        </authorList>
    </citation>
    <scope>NUCLEOTIDE SEQUENCE [LARGE SCALE GENOMIC DNA]</scope>
</reference>
<dbReference type="AlphaFoldDB" id="A0ABD1VU64"/>
<evidence type="ECO:0000313" key="4">
    <source>
        <dbReference type="EMBL" id="KAL2540857.1"/>
    </source>
</evidence>
<feature type="region of interest" description="Disordered" evidence="3">
    <location>
        <begin position="35"/>
        <end position="71"/>
    </location>
</feature>
<keyword evidence="1 4" id="KW-0808">Transferase</keyword>